<evidence type="ECO:0000256" key="6">
    <source>
        <dbReference type="ARBA" id="ARBA00023098"/>
    </source>
</evidence>
<keyword evidence="2 10" id="KW-0444">Lipid biosynthesis</keyword>
<evidence type="ECO:0000313" key="12">
    <source>
        <dbReference type="Proteomes" id="UP000181899"/>
    </source>
</evidence>
<dbReference type="STRING" id="398199.SAMN05421804_104122"/>
<comment type="catalytic activity">
    <reaction evidence="10">
        <text>an acyl phosphate + sn-glycerol 3-phosphate = a 1-acyl-sn-glycero-3-phosphate + phosphate</text>
        <dbReference type="Rhea" id="RHEA:34075"/>
        <dbReference type="ChEBI" id="CHEBI:43474"/>
        <dbReference type="ChEBI" id="CHEBI:57597"/>
        <dbReference type="ChEBI" id="CHEBI:57970"/>
        <dbReference type="ChEBI" id="CHEBI:59918"/>
        <dbReference type="EC" id="2.3.1.275"/>
    </reaction>
</comment>
<evidence type="ECO:0000256" key="2">
    <source>
        <dbReference type="ARBA" id="ARBA00022516"/>
    </source>
</evidence>
<comment type="subcellular location">
    <subcellularLocation>
        <location evidence="10">Cell membrane</location>
        <topology evidence="10">Multi-pass membrane protein</topology>
    </subcellularLocation>
</comment>
<name>A0A1I4Y1H2_9CLOT</name>
<gene>
    <name evidence="10" type="primary">plsY</name>
    <name evidence="11" type="ORF">SAMN04488695_101299</name>
</gene>
<evidence type="ECO:0000256" key="5">
    <source>
        <dbReference type="ARBA" id="ARBA00022989"/>
    </source>
</evidence>
<dbReference type="PANTHER" id="PTHR30309">
    <property type="entry name" value="INNER MEMBRANE PROTEIN YGIH"/>
    <property type="match status" value="1"/>
</dbReference>
<dbReference type="RefSeq" id="WP_074909398.1">
    <property type="nucleotide sequence ID" value="NZ_FOVK01000001.1"/>
</dbReference>
<dbReference type="GO" id="GO:0043772">
    <property type="term" value="F:acyl-phosphate glycerol-3-phosphate acyltransferase activity"/>
    <property type="evidence" value="ECO:0007669"/>
    <property type="project" value="UniProtKB-UniRule"/>
</dbReference>
<dbReference type="OrthoDB" id="9777124at2"/>
<comment type="function">
    <text evidence="10">Catalyzes the transfer of an acyl group from acyl-phosphate (acyl-PO(4)) to glycerol-3-phosphate (G3P) to form lysophosphatidic acid (LPA). This enzyme utilizes acyl-phosphate as fatty acyl donor, but not acyl-CoA or acyl-ACP.</text>
</comment>
<keyword evidence="1 10" id="KW-1003">Cell membrane</keyword>
<dbReference type="SMART" id="SM01207">
    <property type="entry name" value="G3P_acyltransf"/>
    <property type="match status" value="1"/>
</dbReference>
<keyword evidence="8 10" id="KW-0594">Phospholipid biosynthesis</keyword>
<dbReference type="AlphaFoldDB" id="A0A1I4Y1H2"/>
<dbReference type="HAMAP" id="MF_01043">
    <property type="entry name" value="PlsY"/>
    <property type="match status" value="1"/>
</dbReference>
<evidence type="ECO:0000256" key="4">
    <source>
        <dbReference type="ARBA" id="ARBA00022692"/>
    </source>
</evidence>
<evidence type="ECO:0000256" key="9">
    <source>
        <dbReference type="ARBA" id="ARBA00023264"/>
    </source>
</evidence>
<evidence type="ECO:0000256" key="10">
    <source>
        <dbReference type="HAMAP-Rule" id="MF_01043"/>
    </source>
</evidence>
<dbReference type="Proteomes" id="UP000181899">
    <property type="component" value="Unassembled WGS sequence"/>
</dbReference>
<dbReference type="Pfam" id="PF02660">
    <property type="entry name" value="G3P_acyltransf"/>
    <property type="match status" value="1"/>
</dbReference>
<keyword evidence="5 10" id="KW-1133">Transmembrane helix</keyword>
<reference evidence="11 12" key="1">
    <citation type="submission" date="2016-10" db="EMBL/GenBank/DDBJ databases">
        <authorList>
            <person name="de Groot N.N."/>
        </authorList>
    </citation>
    <scope>NUCLEOTIDE SEQUENCE [LARGE SCALE GENOMIC DNA]</scope>
    <source>
        <strain evidence="11 12">ML2</strain>
    </source>
</reference>
<evidence type="ECO:0000256" key="1">
    <source>
        <dbReference type="ARBA" id="ARBA00022475"/>
    </source>
</evidence>
<proteinExistence type="inferred from homology"/>
<evidence type="ECO:0000256" key="7">
    <source>
        <dbReference type="ARBA" id="ARBA00023136"/>
    </source>
</evidence>
<organism evidence="11 12">
    <name type="scientific">Proteiniclasticum ruminis</name>
    <dbReference type="NCBI Taxonomy" id="398199"/>
    <lineage>
        <taxon>Bacteria</taxon>
        <taxon>Bacillati</taxon>
        <taxon>Bacillota</taxon>
        <taxon>Clostridia</taxon>
        <taxon>Eubacteriales</taxon>
        <taxon>Clostridiaceae</taxon>
        <taxon>Proteiniclasticum</taxon>
    </lineage>
</organism>
<keyword evidence="9 10" id="KW-1208">Phospholipid metabolism</keyword>
<dbReference type="InterPro" id="IPR003811">
    <property type="entry name" value="G3P_acylTferase_PlsY"/>
</dbReference>
<dbReference type="EC" id="2.3.1.275" evidence="10"/>
<comment type="pathway">
    <text evidence="10">Lipid metabolism; phospholipid metabolism.</text>
</comment>
<feature type="transmembrane region" description="Helical" evidence="10">
    <location>
        <begin position="165"/>
        <end position="183"/>
    </location>
</feature>
<comment type="similarity">
    <text evidence="10">Belongs to the PlsY family.</text>
</comment>
<sequence length="208" mass="22432">MKEIIISAVIGYLLGNIQAAYILGKLIKKVDIRTMGQGNAGASNAVESLGWKFGVLVGIIDVLKGVVSILLIKLLFDVKLNPDGAFLLYLAGYTAILGHIYPFYMNFKGGKGTATLVGILLGLNPLYGLIGILFIVSTTLLTDYIVLGTAALTTYVVALTCLKDFGTGALVLSILGALLSMFLHRKNYRRIKLGTETRLSQVLHKKKK</sequence>
<dbReference type="GO" id="GO:0005886">
    <property type="term" value="C:plasma membrane"/>
    <property type="evidence" value="ECO:0007669"/>
    <property type="project" value="UniProtKB-SubCell"/>
</dbReference>
<dbReference type="UniPathway" id="UPA00085"/>
<protein>
    <recommendedName>
        <fullName evidence="10">Glycerol-3-phosphate acyltransferase</fullName>
    </recommendedName>
    <alternativeName>
        <fullName evidence="10">Acyl-PO4 G3P acyltransferase</fullName>
    </alternativeName>
    <alternativeName>
        <fullName evidence="10">Acyl-phosphate--glycerol-3-phosphate acyltransferase</fullName>
    </alternativeName>
    <alternativeName>
        <fullName evidence="10">G3P acyltransferase</fullName>
        <shortName evidence="10">GPAT</shortName>
        <ecNumber evidence="10">2.3.1.275</ecNumber>
    </alternativeName>
    <alternativeName>
        <fullName evidence="10">Lysophosphatidic acid synthase</fullName>
        <shortName evidence="10">LPA synthase</shortName>
    </alternativeName>
</protein>
<dbReference type="EMBL" id="FOVK01000001">
    <property type="protein sequence ID" value="SFN31329.1"/>
    <property type="molecule type" value="Genomic_DNA"/>
</dbReference>
<dbReference type="PANTHER" id="PTHR30309:SF0">
    <property type="entry name" value="GLYCEROL-3-PHOSPHATE ACYLTRANSFERASE-RELATED"/>
    <property type="match status" value="1"/>
</dbReference>
<evidence type="ECO:0000256" key="3">
    <source>
        <dbReference type="ARBA" id="ARBA00022679"/>
    </source>
</evidence>
<keyword evidence="12" id="KW-1185">Reference proteome</keyword>
<comment type="subunit">
    <text evidence="10">Probably interacts with PlsX.</text>
</comment>
<evidence type="ECO:0000256" key="8">
    <source>
        <dbReference type="ARBA" id="ARBA00023209"/>
    </source>
</evidence>
<keyword evidence="3 10" id="KW-0808">Transferase</keyword>
<feature type="transmembrane region" description="Helical" evidence="10">
    <location>
        <begin position="84"/>
        <end position="104"/>
    </location>
</feature>
<keyword evidence="11" id="KW-0012">Acyltransferase</keyword>
<feature type="transmembrane region" description="Helical" evidence="10">
    <location>
        <begin position="53"/>
        <end position="72"/>
    </location>
</feature>
<accession>A0A1I4Y1H2</accession>
<keyword evidence="7 10" id="KW-0472">Membrane</keyword>
<keyword evidence="6 10" id="KW-0443">Lipid metabolism</keyword>
<keyword evidence="4 10" id="KW-0812">Transmembrane</keyword>
<feature type="transmembrane region" description="Helical" evidence="10">
    <location>
        <begin position="116"/>
        <end position="136"/>
    </location>
</feature>
<dbReference type="GO" id="GO:0008654">
    <property type="term" value="P:phospholipid biosynthetic process"/>
    <property type="evidence" value="ECO:0007669"/>
    <property type="project" value="UniProtKB-UniRule"/>
</dbReference>
<evidence type="ECO:0000313" key="11">
    <source>
        <dbReference type="EMBL" id="SFN31329.1"/>
    </source>
</evidence>